<comment type="caution">
    <text evidence="4">The sequence shown here is derived from an EMBL/GenBank/DDBJ whole genome shotgun (WGS) entry which is preliminary data.</text>
</comment>
<evidence type="ECO:0000313" key="4">
    <source>
        <dbReference type="EMBL" id="GIH07885.1"/>
    </source>
</evidence>
<dbReference type="AlphaFoldDB" id="A0A8J3VIR8"/>
<proteinExistence type="inferred from homology"/>
<dbReference type="CDD" id="cd06464">
    <property type="entry name" value="ACD_sHsps-like"/>
    <property type="match status" value="1"/>
</dbReference>
<feature type="domain" description="SHSP" evidence="3">
    <location>
        <begin position="18"/>
        <end position="131"/>
    </location>
</feature>
<organism evidence="4 5">
    <name type="scientific">Rhizocola hellebori</name>
    <dbReference type="NCBI Taxonomy" id="1392758"/>
    <lineage>
        <taxon>Bacteria</taxon>
        <taxon>Bacillati</taxon>
        <taxon>Actinomycetota</taxon>
        <taxon>Actinomycetes</taxon>
        <taxon>Micromonosporales</taxon>
        <taxon>Micromonosporaceae</taxon>
        <taxon>Rhizocola</taxon>
    </lineage>
</organism>
<evidence type="ECO:0000256" key="1">
    <source>
        <dbReference type="PROSITE-ProRule" id="PRU00285"/>
    </source>
</evidence>
<dbReference type="RefSeq" id="WP_203911654.1">
    <property type="nucleotide sequence ID" value="NZ_BONY01000041.1"/>
</dbReference>
<evidence type="ECO:0000256" key="2">
    <source>
        <dbReference type="RuleBase" id="RU003616"/>
    </source>
</evidence>
<dbReference type="Proteomes" id="UP000612899">
    <property type="component" value="Unassembled WGS sequence"/>
</dbReference>
<dbReference type="SUPFAM" id="SSF49764">
    <property type="entry name" value="HSP20-like chaperones"/>
    <property type="match status" value="1"/>
</dbReference>
<sequence>MLITRRRSGLAFPDLAELSWFPFVEPVIRIEEYHKDDRYVVRAELPGVDPAKDIEVTAEDGYLRLVVTRQEDSKEPGRSEFRYGTFHRTIALPPGAKEDTILATYVEGILEITMKIGEPKPIGKHIPIAIGNGQPKPVKKG</sequence>
<dbReference type="Gene3D" id="2.60.40.790">
    <property type="match status" value="1"/>
</dbReference>
<protein>
    <submittedName>
        <fullName evidence="4">14 kDa antigen</fullName>
    </submittedName>
</protein>
<gene>
    <name evidence="4" type="primary">hspX</name>
    <name evidence="4" type="ORF">Rhe02_59520</name>
</gene>
<dbReference type="EMBL" id="BONY01000041">
    <property type="protein sequence ID" value="GIH07885.1"/>
    <property type="molecule type" value="Genomic_DNA"/>
</dbReference>
<dbReference type="InterPro" id="IPR008978">
    <property type="entry name" value="HSP20-like_chaperone"/>
</dbReference>
<keyword evidence="5" id="KW-1185">Reference proteome</keyword>
<comment type="similarity">
    <text evidence="1 2">Belongs to the small heat shock protein (HSP20) family.</text>
</comment>
<evidence type="ECO:0000259" key="3">
    <source>
        <dbReference type="PROSITE" id="PS01031"/>
    </source>
</evidence>
<dbReference type="PROSITE" id="PS01031">
    <property type="entry name" value="SHSP"/>
    <property type="match status" value="1"/>
</dbReference>
<evidence type="ECO:0000313" key="5">
    <source>
        <dbReference type="Proteomes" id="UP000612899"/>
    </source>
</evidence>
<dbReference type="InterPro" id="IPR031107">
    <property type="entry name" value="Small_HSP"/>
</dbReference>
<reference evidence="4" key="1">
    <citation type="submission" date="2021-01" db="EMBL/GenBank/DDBJ databases">
        <title>Whole genome shotgun sequence of Rhizocola hellebori NBRC 109834.</title>
        <authorList>
            <person name="Komaki H."/>
            <person name="Tamura T."/>
        </authorList>
    </citation>
    <scope>NUCLEOTIDE SEQUENCE</scope>
    <source>
        <strain evidence="4">NBRC 109834</strain>
    </source>
</reference>
<name>A0A8J3VIR8_9ACTN</name>
<dbReference type="Pfam" id="PF00011">
    <property type="entry name" value="HSP20"/>
    <property type="match status" value="1"/>
</dbReference>
<dbReference type="InterPro" id="IPR002068">
    <property type="entry name" value="A-crystallin/Hsp20_dom"/>
</dbReference>
<dbReference type="PANTHER" id="PTHR11527">
    <property type="entry name" value="HEAT-SHOCK PROTEIN 20 FAMILY MEMBER"/>
    <property type="match status" value="1"/>
</dbReference>
<accession>A0A8J3VIR8</accession>